<evidence type="ECO:0000256" key="5">
    <source>
        <dbReference type="ARBA" id="ARBA00022989"/>
    </source>
</evidence>
<comment type="similarity">
    <text evidence="7">Belongs to the binding-protein-dependent transport system permease family.</text>
</comment>
<reference evidence="11" key="1">
    <citation type="journal article" date="2016" name="Environ. Microbiol.">
        <title>The complete genome of a viable archaeum isolated from 123-million-year-old rock salt.</title>
        <authorList>
            <person name="Jaakkola S.T."/>
            <person name="Pfeiffer F."/>
            <person name="Ravantti J.J."/>
            <person name="Guo Q."/>
            <person name="Liu Y."/>
            <person name="Chen X."/>
            <person name="Ma H."/>
            <person name="Yang C."/>
            <person name="Oksanen H.M."/>
            <person name="Bamford D.H."/>
        </authorList>
    </citation>
    <scope>NUCLEOTIDE SEQUENCE</scope>
    <source>
        <strain evidence="11">JI20-1</strain>
    </source>
</reference>
<feature type="transmembrane region" description="Helical" evidence="7">
    <location>
        <begin position="155"/>
        <end position="175"/>
    </location>
</feature>
<dbReference type="GO" id="GO:0005886">
    <property type="term" value="C:plasma membrane"/>
    <property type="evidence" value="ECO:0007669"/>
    <property type="project" value="UniProtKB-SubCell"/>
</dbReference>
<evidence type="ECO:0000256" key="6">
    <source>
        <dbReference type="ARBA" id="ARBA00023136"/>
    </source>
</evidence>
<dbReference type="InterPro" id="IPR000515">
    <property type="entry name" value="MetI-like"/>
</dbReference>
<keyword evidence="5 7" id="KW-1133">Transmembrane helix</keyword>
<name>A0A0U5H6G8_9EURY</name>
<feature type="region of interest" description="Disordered" evidence="8">
    <location>
        <begin position="1"/>
        <end position="40"/>
    </location>
</feature>
<evidence type="ECO:0000256" key="8">
    <source>
        <dbReference type="SAM" id="MobiDB-lite"/>
    </source>
</evidence>
<keyword evidence="2 7" id="KW-0813">Transport</keyword>
<dbReference type="SUPFAM" id="SSF161098">
    <property type="entry name" value="MetI-like"/>
    <property type="match status" value="1"/>
</dbReference>
<feature type="domain" description="ABC transmembrane type-1" evidence="9">
    <location>
        <begin position="118"/>
        <end position="333"/>
    </location>
</feature>
<gene>
    <name evidence="10" type="primary">tsgB2</name>
    <name evidence="10" type="ORF">HHUB_2344</name>
</gene>
<dbReference type="Pfam" id="PF00528">
    <property type="entry name" value="BPD_transp_1"/>
    <property type="match status" value="1"/>
</dbReference>
<evidence type="ECO:0000256" key="4">
    <source>
        <dbReference type="ARBA" id="ARBA00022692"/>
    </source>
</evidence>
<dbReference type="RefSeq" id="WP_059056750.1">
    <property type="nucleotide sequence ID" value="NZ_CEML01000011.1"/>
</dbReference>
<keyword evidence="6 7" id="KW-0472">Membrane</keyword>
<evidence type="ECO:0000256" key="7">
    <source>
        <dbReference type="RuleBase" id="RU363032"/>
    </source>
</evidence>
<dbReference type="PROSITE" id="PS50928">
    <property type="entry name" value="ABC_TM1"/>
    <property type="match status" value="1"/>
</dbReference>
<evidence type="ECO:0000259" key="9">
    <source>
        <dbReference type="PROSITE" id="PS50928"/>
    </source>
</evidence>
<evidence type="ECO:0000313" key="10">
    <source>
        <dbReference type="EMBL" id="CQH56170.1"/>
    </source>
</evidence>
<protein>
    <submittedName>
        <fullName evidence="10">ABC-type transport system permease protein (Probable substrate sugar)</fullName>
    </submittedName>
</protein>
<dbReference type="KEGG" id="hhb:Hhub_2344"/>
<feature type="transmembrane region" description="Helical" evidence="7">
    <location>
        <begin position="62"/>
        <end position="83"/>
    </location>
</feature>
<dbReference type="STRING" id="1407499.HHUB_2344"/>
<dbReference type="EMBL" id="LN831302">
    <property type="protein sequence ID" value="CQH56170.1"/>
    <property type="molecule type" value="Genomic_DNA"/>
</dbReference>
<keyword evidence="3" id="KW-1003">Cell membrane</keyword>
<evidence type="ECO:0000256" key="3">
    <source>
        <dbReference type="ARBA" id="ARBA00022475"/>
    </source>
</evidence>
<dbReference type="AlphaFoldDB" id="A0A0U5H6G8"/>
<feature type="transmembrane region" description="Helical" evidence="7">
    <location>
        <begin position="312"/>
        <end position="334"/>
    </location>
</feature>
<sequence length="341" mass="37322">MLERTRKALRSLGGGDTDSTASTGDALRTDGGTATAAEADGADDSGGFSLPASRDFLGSLPFWLPPFLLMGFFVYGAIGWNFALSLVNVQSFNQPNYGQLDFEQYARAFGDPTFIQATQNTFVLLVAFTVACLVVGLLVAILVDRKVRYENTFRTIYLLPFSLSFVVTAQFWLWMYNVDNGMVNLVTGTLGLGTYDWLSNPQLALGAVVFALIWQFSGYAMVVYLAGLRAIPDEHYEAARVDGASTLKMYWRVIVPQLKGATISASVVLVVFALKAFDFLYSLTGGYYPPKGTDILATLMVRQAFSAGQRSYAAAIAIMLFLLALAVIAPYLTYQYRRGEL</sequence>
<dbReference type="Gene3D" id="1.10.3720.10">
    <property type="entry name" value="MetI-like"/>
    <property type="match status" value="1"/>
</dbReference>
<feature type="transmembrane region" description="Helical" evidence="7">
    <location>
        <begin position="122"/>
        <end position="143"/>
    </location>
</feature>
<accession>A0A0U5H6G8</accession>
<keyword evidence="11" id="KW-1185">Reference proteome</keyword>
<dbReference type="PANTHER" id="PTHR30193:SF42">
    <property type="entry name" value="ABC TRANSPORTER PERMEASE PROTEIN"/>
    <property type="match status" value="1"/>
</dbReference>
<proteinExistence type="inferred from homology"/>
<evidence type="ECO:0000313" key="11">
    <source>
        <dbReference type="Proteomes" id="UP000066737"/>
    </source>
</evidence>
<dbReference type="GeneID" id="26658990"/>
<keyword evidence="4 7" id="KW-0812">Transmembrane</keyword>
<comment type="subcellular location">
    <subcellularLocation>
        <location evidence="1 7">Cell membrane</location>
        <topology evidence="1 7">Multi-pass membrane protein</topology>
    </subcellularLocation>
</comment>
<evidence type="ECO:0000256" key="2">
    <source>
        <dbReference type="ARBA" id="ARBA00022448"/>
    </source>
</evidence>
<feature type="compositionally biased region" description="Low complexity" evidence="8">
    <location>
        <begin position="17"/>
        <end position="39"/>
    </location>
</feature>
<feature type="transmembrane region" description="Helical" evidence="7">
    <location>
        <begin position="203"/>
        <end position="228"/>
    </location>
</feature>
<organism evidence="10 11">
    <name type="scientific">Halobacterium hubeiense</name>
    <dbReference type="NCBI Taxonomy" id="1407499"/>
    <lineage>
        <taxon>Archaea</taxon>
        <taxon>Methanobacteriati</taxon>
        <taxon>Methanobacteriota</taxon>
        <taxon>Stenosarchaea group</taxon>
        <taxon>Halobacteria</taxon>
        <taxon>Halobacteriales</taxon>
        <taxon>Halobacteriaceae</taxon>
        <taxon>Halobacterium</taxon>
    </lineage>
</organism>
<dbReference type="GO" id="GO:0055085">
    <property type="term" value="P:transmembrane transport"/>
    <property type="evidence" value="ECO:0007669"/>
    <property type="project" value="InterPro"/>
</dbReference>
<evidence type="ECO:0000256" key="1">
    <source>
        <dbReference type="ARBA" id="ARBA00004651"/>
    </source>
</evidence>
<dbReference type="CDD" id="cd06261">
    <property type="entry name" value="TM_PBP2"/>
    <property type="match status" value="1"/>
</dbReference>
<feature type="transmembrane region" description="Helical" evidence="7">
    <location>
        <begin position="249"/>
        <end position="274"/>
    </location>
</feature>
<dbReference type="OrthoDB" id="45815at2157"/>
<dbReference type="InterPro" id="IPR035906">
    <property type="entry name" value="MetI-like_sf"/>
</dbReference>
<dbReference type="Proteomes" id="UP000066737">
    <property type="component" value="Chromosome I"/>
</dbReference>
<dbReference type="PANTHER" id="PTHR30193">
    <property type="entry name" value="ABC TRANSPORTER PERMEASE PROTEIN"/>
    <property type="match status" value="1"/>
</dbReference>
<dbReference type="InterPro" id="IPR051393">
    <property type="entry name" value="ABC_transporter_permease"/>
</dbReference>